<dbReference type="PROSITE" id="PS51387">
    <property type="entry name" value="FAD_PCMH"/>
    <property type="match status" value="1"/>
</dbReference>
<dbReference type="Proteomes" id="UP000184226">
    <property type="component" value="Unassembled WGS sequence"/>
</dbReference>
<dbReference type="EMBL" id="FQXE01000001">
    <property type="protein sequence ID" value="SHG90763.1"/>
    <property type="molecule type" value="Genomic_DNA"/>
</dbReference>
<protein>
    <submittedName>
        <fullName evidence="4">Glycolate oxidase FAD binding subunit</fullName>
    </submittedName>
</protein>
<dbReference type="OrthoDB" id="9811557at2"/>
<dbReference type="PANTHER" id="PTHR11748:SF103">
    <property type="entry name" value="GLYCOLATE OXIDASE SUBUNIT GLCE"/>
    <property type="match status" value="1"/>
</dbReference>
<dbReference type="InterPro" id="IPR036318">
    <property type="entry name" value="FAD-bd_PCMH-like_sf"/>
</dbReference>
<keyword evidence="2" id="KW-0274">FAD</keyword>
<dbReference type="SUPFAM" id="SSF55103">
    <property type="entry name" value="FAD-linked oxidases, C-terminal domain"/>
    <property type="match status" value="1"/>
</dbReference>
<name>A0A1M5NPA0_9BURK</name>
<dbReference type="InterPro" id="IPR006094">
    <property type="entry name" value="Oxid_FAD_bind_N"/>
</dbReference>
<evidence type="ECO:0000256" key="1">
    <source>
        <dbReference type="ARBA" id="ARBA00022630"/>
    </source>
</evidence>
<sequence length="366" mass="38881">MEFALSEICQQVMTARAGERPVCIRGGGTKSFYGEPGDRDTLSDIAMLNLSGYHGVVNYQPSELVITARAGTLLSDIEKTLDEQNQMLAFEPPRFGPASTIGGCIASGLSGPRRMAAGSVRDFILGAKLLDSSGSVLSFGGEVMKNVAGYDVSRLLAGSMGIFGALTEVSIKVAPKPFQERTLVFEADEAGALGLFTLWRGQPLPISATAWCAGRGAAAGLLHVRLSGSEPAVENATARLGGQALGPPEARAFWDSLRDQTHPVFQARPLWRVALPPQTPAFGAGCALIEWNGGLRWLAGVESGPELRSAVSGLGGHAALYRYDSKPADLPVFHPLPPAVKNISLRLKQELDPVGIFNPKRLFPDF</sequence>
<dbReference type="InterPro" id="IPR016169">
    <property type="entry name" value="FAD-bd_PCMH_sub2"/>
</dbReference>
<dbReference type="SUPFAM" id="SSF56176">
    <property type="entry name" value="FAD-binding/transporter-associated domain-like"/>
    <property type="match status" value="1"/>
</dbReference>
<dbReference type="InterPro" id="IPR016166">
    <property type="entry name" value="FAD-bd_PCMH"/>
</dbReference>
<gene>
    <name evidence="4" type="ORF">SAMN04488135_101570</name>
</gene>
<evidence type="ECO:0000313" key="4">
    <source>
        <dbReference type="EMBL" id="SHG90763.1"/>
    </source>
</evidence>
<feature type="domain" description="FAD-binding PCMH-type" evidence="3">
    <location>
        <begin position="1"/>
        <end position="176"/>
    </location>
</feature>
<accession>A0A1M5NPA0</accession>
<keyword evidence="5" id="KW-1185">Reference proteome</keyword>
<dbReference type="AlphaFoldDB" id="A0A1M5NPA0"/>
<dbReference type="STRING" id="658167.SAMN04488135_101570"/>
<evidence type="ECO:0000313" key="5">
    <source>
        <dbReference type="Proteomes" id="UP000184226"/>
    </source>
</evidence>
<dbReference type="PANTHER" id="PTHR11748">
    <property type="entry name" value="D-LACTATE DEHYDROGENASE"/>
    <property type="match status" value="1"/>
</dbReference>
<keyword evidence="1" id="KW-0285">Flavoprotein</keyword>
<reference evidence="4 5" key="1">
    <citation type="submission" date="2016-11" db="EMBL/GenBank/DDBJ databases">
        <authorList>
            <person name="Jaros S."/>
            <person name="Januszkiewicz K."/>
            <person name="Wedrychowicz H."/>
        </authorList>
    </citation>
    <scope>NUCLEOTIDE SEQUENCE [LARGE SCALE GENOMIC DNA]</scope>
    <source>
        <strain evidence="4 5">CGMCC 1.10190</strain>
    </source>
</reference>
<dbReference type="GO" id="GO:0071949">
    <property type="term" value="F:FAD binding"/>
    <property type="evidence" value="ECO:0007669"/>
    <property type="project" value="InterPro"/>
</dbReference>
<organism evidence="4 5">
    <name type="scientific">Pollutimonas bauzanensis</name>
    <dbReference type="NCBI Taxonomy" id="658167"/>
    <lineage>
        <taxon>Bacteria</taxon>
        <taxon>Pseudomonadati</taxon>
        <taxon>Pseudomonadota</taxon>
        <taxon>Betaproteobacteria</taxon>
        <taxon>Burkholderiales</taxon>
        <taxon>Alcaligenaceae</taxon>
        <taxon>Pollutimonas</taxon>
    </lineage>
</organism>
<dbReference type="NCBIfam" id="NF008439">
    <property type="entry name" value="PRK11282.1"/>
    <property type="match status" value="1"/>
</dbReference>
<dbReference type="Gene3D" id="3.30.465.10">
    <property type="match status" value="1"/>
</dbReference>
<evidence type="ECO:0000259" key="3">
    <source>
        <dbReference type="PROSITE" id="PS51387"/>
    </source>
</evidence>
<dbReference type="RefSeq" id="WP_073101533.1">
    <property type="nucleotide sequence ID" value="NZ_FQXE01000001.1"/>
</dbReference>
<dbReference type="InterPro" id="IPR016164">
    <property type="entry name" value="FAD-linked_Oxase-like_C"/>
</dbReference>
<dbReference type="Pfam" id="PF01565">
    <property type="entry name" value="FAD_binding_4"/>
    <property type="match status" value="1"/>
</dbReference>
<evidence type="ECO:0000256" key="2">
    <source>
        <dbReference type="ARBA" id="ARBA00022827"/>
    </source>
</evidence>
<dbReference type="GO" id="GO:0003824">
    <property type="term" value="F:catalytic activity"/>
    <property type="evidence" value="ECO:0007669"/>
    <property type="project" value="InterPro"/>
</dbReference>
<proteinExistence type="predicted"/>